<dbReference type="EMBL" id="JAYGHT010000009">
    <property type="protein sequence ID" value="MEA5518412.1"/>
    <property type="molecule type" value="Genomic_DNA"/>
</dbReference>
<dbReference type="Proteomes" id="UP001301728">
    <property type="component" value="Unassembled WGS sequence"/>
</dbReference>
<evidence type="ECO:0008006" key="3">
    <source>
        <dbReference type="Google" id="ProtNLM"/>
    </source>
</evidence>
<protein>
    <recommendedName>
        <fullName evidence="3">Secreted protein</fullName>
    </recommendedName>
</protein>
<gene>
    <name evidence="1" type="ORF">VB854_05560</name>
</gene>
<organism evidence="1 2">
    <name type="scientific">Limnoraphis robusta CCNP1315</name>
    <dbReference type="NCBI Taxonomy" id="3110306"/>
    <lineage>
        <taxon>Bacteria</taxon>
        <taxon>Bacillati</taxon>
        <taxon>Cyanobacteriota</taxon>
        <taxon>Cyanophyceae</taxon>
        <taxon>Oscillatoriophycideae</taxon>
        <taxon>Oscillatoriales</taxon>
        <taxon>Sirenicapillariaceae</taxon>
        <taxon>Limnoraphis</taxon>
    </lineage>
</organism>
<name>A0ABU5TUN3_9CYAN</name>
<sequence>MMSRWTWMECIIWVGAIAAISSVSHAQSNFFVEDQSQVRSIRTPLLLASSDCDQVDQEPFPFGLINIKQKSAAESLCYFFGPRNSQGMQKTQPPLSLTVGLIR</sequence>
<evidence type="ECO:0000313" key="1">
    <source>
        <dbReference type="EMBL" id="MEA5518412.1"/>
    </source>
</evidence>
<accession>A0ABU5TUN3</accession>
<proteinExistence type="predicted"/>
<dbReference type="RefSeq" id="WP_323275314.1">
    <property type="nucleotide sequence ID" value="NZ_JAYGHT010000009.1"/>
</dbReference>
<comment type="caution">
    <text evidence="1">The sequence shown here is derived from an EMBL/GenBank/DDBJ whole genome shotgun (WGS) entry which is preliminary data.</text>
</comment>
<keyword evidence="2" id="KW-1185">Reference proteome</keyword>
<reference evidence="1 2" key="1">
    <citation type="submission" date="2023-12" db="EMBL/GenBank/DDBJ databases">
        <title>Baltic Sea Cyanobacteria.</title>
        <authorList>
            <person name="Delbaje E."/>
            <person name="Fewer D.P."/>
            <person name="Shishido T.K."/>
        </authorList>
    </citation>
    <scope>NUCLEOTIDE SEQUENCE [LARGE SCALE GENOMIC DNA]</scope>
    <source>
        <strain evidence="1 2">CCNP 1315</strain>
    </source>
</reference>
<evidence type="ECO:0000313" key="2">
    <source>
        <dbReference type="Proteomes" id="UP001301728"/>
    </source>
</evidence>